<keyword evidence="5 6" id="KW-0472">Membrane</keyword>
<feature type="transmembrane region" description="Helical" evidence="6">
    <location>
        <begin position="125"/>
        <end position="146"/>
    </location>
</feature>
<dbReference type="InterPro" id="IPR004307">
    <property type="entry name" value="TspO_MBR"/>
</dbReference>
<feature type="transmembrane region" description="Helical" evidence="6">
    <location>
        <begin position="42"/>
        <end position="61"/>
    </location>
</feature>
<dbReference type="InterPro" id="IPR038330">
    <property type="entry name" value="TspO/MBR-related_sf"/>
</dbReference>
<evidence type="ECO:0000256" key="7">
    <source>
        <dbReference type="SAM" id="SignalP"/>
    </source>
</evidence>
<feature type="signal peptide" evidence="7">
    <location>
        <begin position="1"/>
        <end position="19"/>
    </location>
</feature>
<reference evidence="9" key="1">
    <citation type="submission" date="2023-07" db="EMBL/GenBank/DDBJ databases">
        <title>Defluviimonas sediminis sp. nov., isolated from mangrove sediment.</title>
        <authorList>
            <person name="Liu L."/>
            <person name="Li J."/>
            <person name="Huang Y."/>
            <person name="Pan J."/>
            <person name="Li M."/>
        </authorList>
    </citation>
    <scope>NUCLEOTIDE SEQUENCE [LARGE SCALE GENOMIC DNA]</scope>
    <source>
        <strain evidence="9">FT324</strain>
    </source>
</reference>
<dbReference type="PANTHER" id="PTHR10057">
    <property type="entry name" value="PERIPHERAL-TYPE BENZODIAZEPINE RECEPTOR"/>
    <property type="match status" value="1"/>
</dbReference>
<comment type="similarity">
    <text evidence="2">Belongs to the TspO/BZRP family.</text>
</comment>
<dbReference type="RefSeq" id="WP_261497213.1">
    <property type="nucleotide sequence ID" value="NZ_JAOCQF010000003.1"/>
</dbReference>
<dbReference type="EMBL" id="JAOCQF010000003">
    <property type="protein sequence ID" value="MCT8331336.1"/>
    <property type="molecule type" value="Genomic_DNA"/>
</dbReference>
<comment type="caution">
    <text evidence="8">The sequence shown here is derived from an EMBL/GenBank/DDBJ whole genome shotgun (WGS) entry which is preliminary data.</text>
</comment>
<dbReference type="PANTHER" id="PTHR10057:SF0">
    <property type="entry name" value="TRANSLOCATOR PROTEIN"/>
    <property type="match status" value="1"/>
</dbReference>
<evidence type="ECO:0000256" key="3">
    <source>
        <dbReference type="ARBA" id="ARBA00022692"/>
    </source>
</evidence>
<comment type="subcellular location">
    <subcellularLocation>
        <location evidence="1">Membrane</location>
        <topology evidence="1">Multi-pass membrane protein</topology>
    </subcellularLocation>
</comment>
<feature type="chain" id="PRO_5045095359" evidence="7">
    <location>
        <begin position="20"/>
        <end position="153"/>
    </location>
</feature>
<dbReference type="NCBIfam" id="NF047825">
    <property type="entry name" value="T-richsensTspOAlph"/>
    <property type="match status" value="1"/>
</dbReference>
<keyword evidence="3 6" id="KW-0812">Transmembrane</keyword>
<evidence type="ECO:0000256" key="2">
    <source>
        <dbReference type="ARBA" id="ARBA00007524"/>
    </source>
</evidence>
<evidence type="ECO:0000256" key="6">
    <source>
        <dbReference type="SAM" id="Phobius"/>
    </source>
</evidence>
<accession>A0ABT2NRK3</accession>
<proteinExistence type="inferred from homology"/>
<evidence type="ECO:0000313" key="9">
    <source>
        <dbReference type="Proteomes" id="UP001205601"/>
    </source>
</evidence>
<name>A0ABT2NRK3_9RHOB</name>
<organism evidence="8 9">
    <name type="scientific">Albidovulum sediminis</name>
    <dbReference type="NCBI Taxonomy" id="3066345"/>
    <lineage>
        <taxon>Bacteria</taxon>
        <taxon>Pseudomonadati</taxon>
        <taxon>Pseudomonadota</taxon>
        <taxon>Alphaproteobacteria</taxon>
        <taxon>Rhodobacterales</taxon>
        <taxon>Paracoccaceae</taxon>
        <taxon>Albidovulum</taxon>
    </lineage>
</organism>
<protein>
    <submittedName>
        <fullName evidence="8">Tryptophan-rich sensory protein</fullName>
    </submittedName>
</protein>
<evidence type="ECO:0000256" key="4">
    <source>
        <dbReference type="ARBA" id="ARBA00022989"/>
    </source>
</evidence>
<sequence length="153" mass="16738">MSAGWIFAAFLLGSGAAAASGAVFKPGSWYDGLKRPRWTPPGWVFPLVWTTLYILMAWAATRVALRPENGAALALYAAQIALNTLWTPVFFGARRIGLGAVVLLALLATVVTMIPAFWRVDWFAGLLLLPYGAWLCLASVLNLWIWRNNRSSA</sequence>
<dbReference type="Gene3D" id="1.20.1260.100">
    <property type="entry name" value="TspO/MBR protein"/>
    <property type="match status" value="1"/>
</dbReference>
<dbReference type="CDD" id="cd15904">
    <property type="entry name" value="TSPO_MBR"/>
    <property type="match status" value="1"/>
</dbReference>
<evidence type="ECO:0000313" key="8">
    <source>
        <dbReference type="EMBL" id="MCT8331336.1"/>
    </source>
</evidence>
<dbReference type="PIRSF" id="PIRSF005859">
    <property type="entry name" value="PBR"/>
    <property type="match status" value="1"/>
</dbReference>
<keyword evidence="7" id="KW-0732">Signal</keyword>
<dbReference type="Proteomes" id="UP001205601">
    <property type="component" value="Unassembled WGS sequence"/>
</dbReference>
<keyword evidence="9" id="KW-1185">Reference proteome</keyword>
<keyword evidence="4 6" id="KW-1133">Transmembrane helix</keyword>
<dbReference type="Pfam" id="PF03073">
    <property type="entry name" value="TspO_MBR"/>
    <property type="match status" value="1"/>
</dbReference>
<evidence type="ECO:0000256" key="1">
    <source>
        <dbReference type="ARBA" id="ARBA00004141"/>
    </source>
</evidence>
<gene>
    <name evidence="8" type="ORF">N5I32_17590</name>
</gene>
<evidence type="ECO:0000256" key="5">
    <source>
        <dbReference type="ARBA" id="ARBA00023136"/>
    </source>
</evidence>
<feature type="transmembrane region" description="Helical" evidence="6">
    <location>
        <begin position="97"/>
        <end position="118"/>
    </location>
</feature>